<name>A0A1H8E9E3_9BACI</name>
<dbReference type="RefSeq" id="WP_090746796.1">
    <property type="nucleotide sequence ID" value="NZ_FOBW01000009.1"/>
</dbReference>
<evidence type="ECO:0000256" key="1">
    <source>
        <dbReference type="SAM" id="Phobius"/>
    </source>
</evidence>
<dbReference type="STRING" id="930146.SAMN05192533_109200"/>
<keyword evidence="1" id="KW-1133">Transmembrane helix</keyword>
<keyword evidence="1" id="KW-0472">Membrane</keyword>
<dbReference type="InterPro" id="IPR010773">
    <property type="entry name" value="Mycophage_PG1_Gp7"/>
</dbReference>
<reference evidence="3" key="1">
    <citation type="submission" date="2016-10" db="EMBL/GenBank/DDBJ databases">
        <authorList>
            <person name="Varghese N."/>
            <person name="Submissions S."/>
        </authorList>
    </citation>
    <scope>NUCLEOTIDE SEQUENCE [LARGE SCALE GENOMIC DNA]</scope>
    <source>
        <strain evidence="3">B48,IBRC-M 10115,DSM 25386,CECT 8001</strain>
    </source>
</reference>
<evidence type="ECO:0000313" key="2">
    <source>
        <dbReference type="EMBL" id="SEN15724.1"/>
    </source>
</evidence>
<evidence type="ECO:0008006" key="4">
    <source>
        <dbReference type="Google" id="ProtNLM"/>
    </source>
</evidence>
<organism evidence="2 3">
    <name type="scientific">Mesobacillus persicus</name>
    <dbReference type="NCBI Taxonomy" id="930146"/>
    <lineage>
        <taxon>Bacteria</taxon>
        <taxon>Bacillati</taxon>
        <taxon>Bacillota</taxon>
        <taxon>Bacilli</taxon>
        <taxon>Bacillales</taxon>
        <taxon>Bacillaceae</taxon>
        <taxon>Mesobacillus</taxon>
    </lineage>
</organism>
<feature type="transmembrane region" description="Helical" evidence="1">
    <location>
        <begin position="66"/>
        <end position="85"/>
    </location>
</feature>
<dbReference type="Proteomes" id="UP000198553">
    <property type="component" value="Unassembled WGS sequence"/>
</dbReference>
<sequence length="115" mass="13056">MFLGFGLESIIILGLASFRLTRLIVFDKITEFIRAPFFDEMVDGEEVYLVVKPNGIRRWVGELLNCYWCTGIWVSAALFISYFYLPVLLTPVILIFAIAAIASIIETIISTWLGE</sequence>
<dbReference type="AlphaFoldDB" id="A0A1H8E9E3"/>
<feature type="transmembrane region" description="Helical" evidence="1">
    <location>
        <begin position="91"/>
        <end position="113"/>
    </location>
</feature>
<dbReference type="Pfam" id="PF07098">
    <property type="entry name" value="DUF1360"/>
    <property type="match status" value="1"/>
</dbReference>
<protein>
    <recommendedName>
        <fullName evidence="4">Sporulation protein YjcA</fullName>
    </recommendedName>
</protein>
<evidence type="ECO:0000313" key="3">
    <source>
        <dbReference type="Proteomes" id="UP000198553"/>
    </source>
</evidence>
<feature type="transmembrane region" description="Helical" evidence="1">
    <location>
        <begin position="6"/>
        <end position="25"/>
    </location>
</feature>
<keyword evidence="3" id="KW-1185">Reference proteome</keyword>
<dbReference type="EMBL" id="FOBW01000009">
    <property type="protein sequence ID" value="SEN15724.1"/>
    <property type="molecule type" value="Genomic_DNA"/>
</dbReference>
<keyword evidence="1" id="KW-0812">Transmembrane</keyword>
<gene>
    <name evidence="2" type="ORF">SAMN05192533_109200</name>
</gene>
<proteinExistence type="predicted"/>
<dbReference type="OrthoDB" id="4722315at2"/>
<accession>A0A1H8E9E3</accession>